<dbReference type="Gene3D" id="3.40.50.300">
    <property type="entry name" value="P-loop containing nucleotide triphosphate hydrolases"/>
    <property type="match status" value="2"/>
</dbReference>
<keyword evidence="5" id="KW-0067">ATP-binding</keyword>
<evidence type="ECO:0000256" key="9">
    <source>
        <dbReference type="ARBA" id="ARBA00048988"/>
    </source>
</evidence>
<keyword evidence="2" id="KW-0547">Nucleotide-binding</keyword>
<evidence type="ECO:0000259" key="10">
    <source>
        <dbReference type="PROSITE" id="PS51192"/>
    </source>
</evidence>
<dbReference type="EC" id="5.6.2.4" evidence="8"/>
<dbReference type="InterPro" id="IPR001650">
    <property type="entry name" value="Helicase_C-like"/>
</dbReference>
<dbReference type="Pfam" id="PF04851">
    <property type="entry name" value="ResIII"/>
    <property type="match status" value="1"/>
</dbReference>
<evidence type="ECO:0000256" key="7">
    <source>
        <dbReference type="ARBA" id="ARBA00034617"/>
    </source>
</evidence>
<keyword evidence="6" id="KW-0413">Isomerase</keyword>
<dbReference type="SMART" id="SM00490">
    <property type="entry name" value="HELICc"/>
    <property type="match status" value="1"/>
</dbReference>
<name>A0A7C4JLY7_STAMA</name>
<gene>
    <name evidence="12" type="ORF">ENU09_02925</name>
    <name evidence="13" type="ORF">ENU20_05125</name>
</gene>
<dbReference type="SUPFAM" id="SSF52540">
    <property type="entry name" value="P-loop containing nucleoside triphosphate hydrolases"/>
    <property type="match status" value="1"/>
</dbReference>
<dbReference type="GO" id="GO:0043138">
    <property type="term" value="F:3'-5' DNA helicase activity"/>
    <property type="evidence" value="ECO:0007669"/>
    <property type="project" value="UniProtKB-EC"/>
</dbReference>
<dbReference type="GO" id="GO:0005524">
    <property type="term" value="F:ATP binding"/>
    <property type="evidence" value="ECO:0007669"/>
    <property type="project" value="UniProtKB-KW"/>
</dbReference>
<protein>
    <recommendedName>
        <fullName evidence="8">DNA 3'-5' helicase</fullName>
        <ecNumber evidence="8">5.6.2.4</ecNumber>
    </recommendedName>
</protein>
<evidence type="ECO:0000256" key="3">
    <source>
        <dbReference type="ARBA" id="ARBA00022801"/>
    </source>
</evidence>
<organism evidence="13">
    <name type="scientific">Staphylothermus marinus</name>
    <dbReference type="NCBI Taxonomy" id="2280"/>
    <lineage>
        <taxon>Archaea</taxon>
        <taxon>Thermoproteota</taxon>
        <taxon>Thermoprotei</taxon>
        <taxon>Desulfurococcales</taxon>
        <taxon>Desulfurococcaceae</taxon>
        <taxon>Staphylothermus</taxon>
    </lineage>
</organism>
<evidence type="ECO:0000256" key="1">
    <source>
        <dbReference type="ARBA" id="ARBA00006637"/>
    </source>
</evidence>
<comment type="caution">
    <text evidence="13">The sequence shown here is derived from an EMBL/GenBank/DDBJ whole genome shotgun (WGS) entry which is preliminary data.</text>
</comment>
<dbReference type="CDD" id="cd17926">
    <property type="entry name" value="DEXHc_RE"/>
    <property type="match status" value="1"/>
</dbReference>
<proteinExistence type="inferred from homology"/>
<dbReference type="InterPro" id="IPR050615">
    <property type="entry name" value="ATP-dep_DNA_Helicase"/>
</dbReference>
<evidence type="ECO:0000256" key="5">
    <source>
        <dbReference type="ARBA" id="ARBA00022840"/>
    </source>
</evidence>
<keyword evidence="4 13" id="KW-0347">Helicase</keyword>
<dbReference type="PANTHER" id="PTHR11274:SF0">
    <property type="entry name" value="GENERAL TRANSCRIPTION AND DNA REPAIR FACTOR IIH HELICASE SUBUNIT XPB"/>
    <property type="match status" value="1"/>
</dbReference>
<feature type="domain" description="Helicase ATP-binding" evidence="10">
    <location>
        <begin position="177"/>
        <end position="324"/>
    </location>
</feature>
<dbReference type="PROSITE" id="PS51192">
    <property type="entry name" value="HELICASE_ATP_BIND_1"/>
    <property type="match status" value="1"/>
</dbReference>
<dbReference type="PANTHER" id="PTHR11274">
    <property type="entry name" value="RAD25/XP-B DNA REPAIR HELICASE"/>
    <property type="match status" value="1"/>
</dbReference>
<dbReference type="Pfam" id="PF16203">
    <property type="entry name" value="ERCC3_RAD25_C"/>
    <property type="match status" value="1"/>
</dbReference>
<keyword evidence="3" id="KW-0378">Hydrolase</keyword>
<dbReference type="GO" id="GO:0003677">
    <property type="term" value="F:DNA binding"/>
    <property type="evidence" value="ECO:0007669"/>
    <property type="project" value="InterPro"/>
</dbReference>
<evidence type="ECO:0000256" key="2">
    <source>
        <dbReference type="ARBA" id="ARBA00022741"/>
    </source>
</evidence>
<accession>A0A7C4JLY7</accession>
<comment type="catalytic activity">
    <reaction evidence="9">
        <text>ATP + H2O = ADP + phosphate + H(+)</text>
        <dbReference type="Rhea" id="RHEA:13065"/>
        <dbReference type="ChEBI" id="CHEBI:15377"/>
        <dbReference type="ChEBI" id="CHEBI:15378"/>
        <dbReference type="ChEBI" id="CHEBI:30616"/>
        <dbReference type="ChEBI" id="CHEBI:43474"/>
        <dbReference type="ChEBI" id="CHEBI:456216"/>
        <dbReference type="EC" id="5.6.2.4"/>
    </reaction>
</comment>
<dbReference type="InterPro" id="IPR032438">
    <property type="entry name" value="ERCC3_RAD25_C"/>
</dbReference>
<dbReference type="GO" id="GO:0016787">
    <property type="term" value="F:hydrolase activity"/>
    <property type="evidence" value="ECO:0007669"/>
    <property type="project" value="UniProtKB-KW"/>
</dbReference>
<comment type="similarity">
    <text evidence="1">Belongs to the helicase family. RAD25/XPB subfamily.</text>
</comment>
<sequence length="544" mass="62894">MVIMKTTRWLNEEEFRELLKISDYVGYREGEGGVFEFNPSKALRNNYSYEDICALIKELDLHVDEKDLDRIKQILWSTSIRVDWDSLTGSVKVTIPWIIFEKFKPILRELKGVFHSKNNESITYRILPFNTKEFIDKTRAMNIAINDPLKLFEDKPLPLNVELKNIVLRDYQVEALNKWVENNYQGIIALPTGSGKTVIAIASLTKKPVRTLIVVYTKEQMLQWRDSIIKYTNIEPRLIGLMYSEEKRLAPITITTYQSGFRTINEISPYFTMLIVDEVHHLPAEKFKHIVQHSLAKYKLGLSATPVREDNKHVELFPLMGGIIYYKTPAELVEKGYLAKYRVVTIKVKLTREEWMKLLELRRNYRKLIGSKNFEEVVEEAKRGDARAAEALKIHSEMRMLLAKAKAKIEAAVKIAKLEFEKGSKIIIFTQFVDQAREISRILDAYLITGETDTDDRKKALVNFKNNPRGILVVTTVGDEGLDIPDANVGIIVSGTGSRRQFIQRLGRLLRPKKDGSEAVLYEIVLEKTPEEYQAMRRKRGFFQ</sequence>
<dbReference type="SMART" id="SM00487">
    <property type="entry name" value="DEXDc"/>
    <property type="match status" value="1"/>
</dbReference>
<evidence type="ECO:0000259" key="11">
    <source>
        <dbReference type="PROSITE" id="PS51194"/>
    </source>
</evidence>
<dbReference type="EMBL" id="DTBP01000045">
    <property type="protein sequence ID" value="HGQ74439.1"/>
    <property type="molecule type" value="Genomic_DNA"/>
</dbReference>
<dbReference type="PROSITE" id="PS51194">
    <property type="entry name" value="HELICASE_CTER"/>
    <property type="match status" value="1"/>
</dbReference>
<evidence type="ECO:0000313" key="13">
    <source>
        <dbReference type="EMBL" id="HGQ74439.1"/>
    </source>
</evidence>
<evidence type="ECO:0000256" key="4">
    <source>
        <dbReference type="ARBA" id="ARBA00022806"/>
    </source>
</evidence>
<comment type="catalytic activity">
    <reaction evidence="7">
        <text>Couples ATP hydrolysis with the unwinding of duplex DNA by translocating in the 3'-5' direction.</text>
        <dbReference type="EC" id="5.6.2.4"/>
    </reaction>
</comment>
<feature type="domain" description="Helicase C-terminal" evidence="11">
    <location>
        <begin position="408"/>
        <end position="544"/>
    </location>
</feature>
<dbReference type="EMBL" id="DTBE01000074">
    <property type="protein sequence ID" value="HGQ59651.1"/>
    <property type="molecule type" value="Genomic_DNA"/>
</dbReference>
<dbReference type="InterPro" id="IPR006935">
    <property type="entry name" value="Helicase/UvrB_N"/>
</dbReference>
<dbReference type="InterPro" id="IPR027417">
    <property type="entry name" value="P-loop_NTPase"/>
</dbReference>
<evidence type="ECO:0000313" key="12">
    <source>
        <dbReference type="EMBL" id="HGQ59651.1"/>
    </source>
</evidence>
<evidence type="ECO:0000256" key="8">
    <source>
        <dbReference type="ARBA" id="ARBA00034808"/>
    </source>
</evidence>
<evidence type="ECO:0000256" key="6">
    <source>
        <dbReference type="ARBA" id="ARBA00023235"/>
    </source>
</evidence>
<reference evidence="13" key="1">
    <citation type="journal article" date="2020" name="mSystems">
        <title>Genome- and Community-Level Interaction Insights into Carbon Utilization and Element Cycling Functions of Hydrothermarchaeota in Hydrothermal Sediment.</title>
        <authorList>
            <person name="Zhou Z."/>
            <person name="Liu Y."/>
            <person name="Xu W."/>
            <person name="Pan J."/>
            <person name="Luo Z.H."/>
            <person name="Li M."/>
        </authorList>
    </citation>
    <scope>NUCLEOTIDE SEQUENCE [LARGE SCALE GENOMIC DNA]</scope>
    <source>
        <strain evidence="12">SpSt-638</strain>
        <strain evidence="13">SpSt-648</strain>
    </source>
</reference>
<dbReference type="InterPro" id="IPR014001">
    <property type="entry name" value="Helicase_ATP-bd"/>
</dbReference>
<dbReference type="AlphaFoldDB" id="A0A7C4JLY7"/>